<dbReference type="AlphaFoldDB" id="A0A7L7KRK8"/>
<evidence type="ECO:0008006" key="4">
    <source>
        <dbReference type="Google" id="ProtNLM"/>
    </source>
</evidence>
<name>A0A7L7KRK8_9MOLU</name>
<evidence type="ECO:0000313" key="3">
    <source>
        <dbReference type="Proteomes" id="UP000514720"/>
    </source>
</evidence>
<accession>A0A7L7KRK8</accession>
<dbReference type="SUPFAM" id="SSF55729">
    <property type="entry name" value="Acyl-CoA N-acyltransferases (Nat)"/>
    <property type="match status" value="1"/>
</dbReference>
<keyword evidence="1" id="KW-0472">Membrane</keyword>
<protein>
    <recommendedName>
        <fullName evidence="4">N-acetyltransferase domain-containing protein</fullName>
    </recommendedName>
</protein>
<keyword evidence="1" id="KW-0812">Transmembrane</keyword>
<feature type="transmembrane region" description="Helical" evidence="1">
    <location>
        <begin position="6"/>
        <end position="24"/>
    </location>
</feature>
<dbReference type="KEGG" id="xcl:G4Z02_03750"/>
<reference evidence="2 3" key="1">
    <citation type="submission" date="2020-02" db="EMBL/GenBank/DDBJ databases">
        <authorList>
            <person name="Zheng R.K."/>
            <person name="Sun C.M."/>
        </authorList>
    </citation>
    <scope>NUCLEOTIDE SEQUENCE [LARGE SCALE GENOMIC DNA]</scope>
    <source>
        <strain evidence="3">zrk13</strain>
    </source>
</reference>
<gene>
    <name evidence="2" type="ORF">G4Z02_03750</name>
</gene>
<dbReference type="InterPro" id="IPR016181">
    <property type="entry name" value="Acyl_CoA_acyltransferase"/>
</dbReference>
<feature type="transmembrane region" description="Helical" evidence="1">
    <location>
        <begin position="31"/>
        <end position="48"/>
    </location>
</feature>
<dbReference type="RefSeq" id="WP_258878524.1">
    <property type="nucleotide sequence ID" value="NZ_CP048914.1"/>
</dbReference>
<proteinExistence type="predicted"/>
<sequence length="209" mass="24364">MNEVALEWLGYIASAIVLVSLLMSSIVKLRWINLVGALLFGAYGFMILSYPTGFMNLGIAIIDIVYLIKMYGSKEYFTILPITEDHQYLDSFIDFYRDEIEQYFDLENIHIRDAKVKLYILRNMTTAGVFVADEVDDSTLEIRLDYAIPQYRDFKLGKFIFQENKAYFTEFGITSLIAYSYNPLHDKYLRKMGFVETEENGVTKYIFNI</sequence>
<dbReference type="EMBL" id="CP048914">
    <property type="protein sequence ID" value="QMS84902.1"/>
    <property type="molecule type" value="Genomic_DNA"/>
</dbReference>
<keyword evidence="3" id="KW-1185">Reference proteome</keyword>
<dbReference type="Proteomes" id="UP000514720">
    <property type="component" value="Chromosome"/>
</dbReference>
<evidence type="ECO:0000256" key="1">
    <source>
        <dbReference type="SAM" id="Phobius"/>
    </source>
</evidence>
<organism evidence="2 3">
    <name type="scientific">Candidatus Xianfuyuplasma coldseepsis</name>
    <dbReference type="NCBI Taxonomy" id="2782163"/>
    <lineage>
        <taxon>Bacteria</taxon>
        <taxon>Bacillati</taxon>
        <taxon>Mycoplasmatota</taxon>
        <taxon>Mollicutes</taxon>
        <taxon>Candidatus Izemoplasmatales</taxon>
        <taxon>Candidatus Izemoplasmataceae</taxon>
        <taxon>Candidatus Xianfuyuplasma</taxon>
    </lineage>
</organism>
<keyword evidence="1" id="KW-1133">Transmembrane helix</keyword>
<evidence type="ECO:0000313" key="2">
    <source>
        <dbReference type="EMBL" id="QMS84902.1"/>
    </source>
</evidence>